<comment type="caution">
    <text evidence="1">The sequence shown here is derived from an EMBL/GenBank/DDBJ whole genome shotgun (WGS) entry which is preliminary data.</text>
</comment>
<name>A0ABS3SCA1_9CELL</name>
<proteinExistence type="predicted"/>
<dbReference type="RefSeq" id="WP_208288310.1">
    <property type="nucleotide sequence ID" value="NZ_CP074404.1"/>
</dbReference>
<keyword evidence="2" id="KW-1185">Reference proteome</keyword>
<reference evidence="1 2" key="1">
    <citation type="submission" date="2021-03" db="EMBL/GenBank/DDBJ databases">
        <title>novel species in genus Cellulomonas.</title>
        <authorList>
            <person name="Zhang G."/>
        </authorList>
    </citation>
    <scope>NUCLEOTIDE SEQUENCE [LARGE SCALE GENOMIC DNA]</scope>
    <source>
        <strain evidence="2">zg-ZUI188</strain>
    </source>
</reference>
<dbReference type="Gene3D" id="2.30.110.10">
    <property type="entry name" value="Electron Transport, Fmn-binding Protein, Chain A"/>
    <property type="match status" value="1"/>
</dbReference>
<dbReference type="NCBIfam" id="TIGR00026">
    <property type="entry name" value="hi_GC_TIGR00026"/>
    <property type="match status" value="1"/>
</dbReference>
<evidence type="ECO:0000313" key="1">
    <source>
        <dbReference type="EMBL" id="MBO3083382.1"/>
    </source>
</evidence>
<dbReference type="Proteomes" id="UP000678317">
    <property type="component" value="Unassembled WGS sequence"/>
</dbReference>
<sequence>MPIPMWVTRVNRKVTNPVLGTLSDRLPPLATLHHVGRRTGRRFSTPVFAFGTPRGVVIALTYGPQVQWLRNLEAGGEARLVRRGQVLAVGDPVRLHGEAGARLVPRVIRAGLRFMRVDDFVELAAVPVHG</sequence>
<dbReference type="InterPro" id="IPR004378">
    <property type="entry name" value="F420H2_quin_Rdtase"/>
</dbReference>
<dbReference type="EMBL" id="JAGFBM010000001">
    <property type="protein sequence ID" value="MBO3083382.1"/>
    <property type="molecule type" value="Genomic_DNA"/>
</dbReference>
<organism evidence="1 2">
    <name type="scientific">Cellulomonas fengjieae</name>
    <dbReference type="NCBI Taxonomy" id="2819978"/>
    <lineage>
        <taxon>Bacteria</taxon>
        <taxon>Bacillati</taxon>
        <taxon>Actinomycetota</taxon>
        <taxon>Actinomycetes</taxon>
        <taxon>Micrococcales</taxon>
        <taxon>Cellulomonadaceae</taxon>
        <taxon>Cellulomonas</taxon>
    </lineage>
</organism>
<gene>
    <name evidence="1" type="ORF">J4035_01920</name>
</gene>
<accession>A0ABS3SCA1</accession>
<dbReference type="InterPro" id="IPR012349">
    <property type="entry name" value="Split_barrel_FMN-bd"/>
</dbReference>
<protein>
    <submittedName>
        <fullName evidence="1">Nitroreductase family deazaflavin-dependent oxidoreductase</fullName>
    </submittedName>
</protein>
<evidence type="ECO:0000313" key="2">
    <source>
        <dbReference type="Proteomes" id="UP000678317"/>
    </source>
</evidence>